<dbReference type="AlphaFoldDB" id="A0A4P9WU40"/>
<sequence length="354" mass="40551">MYKKRKGPDGREIYPYTMTVKCVSHFTKGAFVFKHPMVSKIDVQEWGYQPQTNITLEHWNVTTAYHNTVEPLTKEDANAKIVLGAPVLDWDNVRNVIVEAESTITGFQSKTGNWDTRMAELELGTRVCVQAIKVRQNSRPPYNPFLILIQGKRKGSVETRVLKSNTFTNTQIDNLLVQRMLYWDADSKHLTSKTGCWIFEFEIGMPKDFVINGKEIRGATLIGFRINPEVYSGTIAQPETEPTHQGPRKLLPPEEGKKPSLWSIDRNVEPGQCLEVRSVVRAKPHQKVCYFMSCVREEGGYMFDCRSSPHLTELLHKEYDRLLSVGNTFKISVGRKSRVPGSDDEHLYYLYTLM</sequence>
<evidence type="ECO:0000256" key="1">
    <source>
        <dbReference type="SAM" id="MobiDB-lite"/>
    </source>
</evidence>
<name>A0A4P9WU40_9FUNG</name>
<gene>
    <name evidence="2" type="ORF">BDK51DRAFT_43446</name>
</gene>
<feature type="region of interest" description="Disordered" evidence="1">
    <location>
        <begin position="237"/>
        <end position="256"/>
    </location>
</feature>
<evidence type="ECO:0000313" key="2">
    <source>
        <dbReference type="EMBL" id="RKO94636.1"/>
    </source>
</evidence>
<proteinExistence type="predicted"/>
<dbReference type="EMBL" id="KZ993849">
    <property type="protein sequence ID" value="RKO94636.1"/>
    <property type="molecule type" value="Genomic_DNA"/>
</dbReference>
<evidence type="ECO:0000313" key="3">
    <source>
        <dbReference type="Proteomes" id="UP000269721"/>
    </source>
</evidence>
<dbReference type="Proteomes" id="UP000269721">
    <property type="component" value="Unassembled WGS sequence"/>
</dbReference>
<reference evidence="3" key="1">
    <citation type="journal article" date="2018" name="Nat. Microbiol.">
        <title>Leveraging single-cell genomics to expand the fungal tree of life.</title>
        <authorList>
            <person name="Ahrendt S.R."/>
            <person name="Quandt C.A."/>
            <person name="Ciobanu D."/>
            <person name="Clum A."/>
            <person name="Salamov A."/>
            <person name="Andreopoulos B."/>
            <person name="Cheng J.F."/>
            <person name="Woyke T."/>
            <person name="Pelin A."/>
            <person name="Henrissat B."/>
            <person name="Reynolds N.K."/>
            <person name="Benny G.L."/>
            <person name="Smith M.E."/>
            <person name="James T.Y."/>
            <person name="Grigoriev I.V."/>
        </authorList>
    </citation>
    <scope>NUCLEOTIDE SEQUENCE [LARGE SCALE GENOMIC DNA]</scope>
</reference>
<protein>
    <submittedName>
        <fullName evidence="2">Uncharacterized protein</fullName>
    </submittedName>
</protein>
<organism evidence="2 3">
    <name type="scientific">Blyttiomyces helicus</name>
    <dbReference type="NCBI Taxonomy" id="388810"/>
    <lineage>
        <taxon>Eukaryota</taxon>
        <taxon>Fungi</taxon>
        <taxon>Fungi incertae sedis</taxon>
        <taxon>Chytridiomycota</taxon>
        <taxon>Chytridiomycota incertae sedis</taxon>
        <taxon>Chytridiomycetes</taxon>
        <taxon>Chytridiomycetes incertae sedis</taxon>
        <taxon>Blyttiomyces</taxon>
    </lineage>
</organism>
<accession>A0A4P9WU40</accession>
<keyword evidence="3" id="KW-1185">Reference proteome</keyword>